<evidence type="ECO:0000313" key="3">
    <source>
        <dbReference type="Proteomes" id="UP001501725"/>
    </source>
</evidence>
<accession>A0ABP8GH10</accession>
<keyword evidence="1" id="KW-1133">Transmembrane helix</keyword>
<dbReference type="SUPFAM" id="SSF55961">
    <property type="entry name" value="Bet v1-like"/>
    <property type="match status" value="1"/>
</dbReference>
<name>A0ABP8GH10_9BACT</name>
<keyword evidence="1" id="KW-0472">Membrane</keyword>
<dbReference type="Proteomes" id="UP001501725">
    <property type="component" value="Unassembled WGS sequence"/>
</dbReference>
<keyword evidence="3" id="KW-1185">Reference proteome</keyword>
<dbReference type="InterPro" id="IPR019587">
    <property type="entry name" value="Polyketide_cyclase/dehydratase"/>
</dbReference>
<dbReference type="EMBL" id="BAABGY010000005">
    <property type="protein sequence ID" value="GAA4324171.1"/>
    <property type="molecule type" value="Genomic_DNA"/>
</dbReference>
<comment type="caution">
    <text evidence="2">The sequence shown here is derived from an EMBL/GenBank/DDBJ whole genome shotgun (WGS) entry which is preliminary data.</text>
</comment>
<keyword evidence="1" id="KW-0812">Transmembrane</keyword>
<proteinExistence type="predicted"/>
<evidence type="ECO:0000313" key="2">
    <source>
        <dbReference type="EMBL" id="GAA4324171.1"/>
    </source>
</evidence>
<organism evidence="2 3">
    <name type="scientific">Flaviaesturariibacter amylovorans</name>
    <dbReference type="NCBI Taxonomy" id="1084520"/>
    <lineage>
        <taxon>Bacteria</taxon>
        <taxon>Pseudomonadati</taxon>
        <taxon>Bacteroidota</taxon>
        <taxon>Chitinophagia</taxon>
        <taxon>Chitinophagales</taxon>
        <taxon>Chitinophagaceae</taxon>
        <taxon>Flaviaestuariibacter</taxon>
    </lineage>
</organism>
<evidence type="ECO:0000256" key="1">
    <source>
        <dbReference type="SAM" id="Phobius"/>
    </source>
</evidence>
<dbReference type="Pfam" id="PF10604">
    <property type="entry name" value="Polyketide_cyc2"/>
    <property type="match status" value="1"/>
</dbReference>
<gene>
    <name evidence="2" type="ORF">GCM10023184_11400</name>
</gene>
<protein>
    <recommendedName>
        <fullName evidence="4">Polyketide cyclase</fullName>
    </recommendedName>
</protein>
<feature type="transmembrane region" description="Helical" evidence="1">
    <location>
        <begin position="12"/>
        <end position="36"/>
    </location>
</feature>
<evidence type="ECO:0008006" key="4">
    <source>
        <dbReference type="Google" id="ProtNLM"/>
    </source>
</evidence>
<reference evidence="3" key="1">
    <citation type="journal article" date="2019" name="Int. J. Syst. Evol. Microbiol.">
        <title>The Global Catalogue of Microorganisms (GCM) 10K type strain sequencing project: providing services to taxonomists for standard genome sequencing and annotation.</title>
        <authorList>
            <consortium name="The Broad Institute Genomics Platform"/>
            <consortium name="The Broad Institute Genome Sequencing Center for Infectious Disease"/>
            <person name="Wu L."/>
            <person name="Ma J."/>
        </authorList>
    </citation>
    <scope>NUCLEOTIDE SEQUENCE [LARGE SCALE GENOMIC DNA]</scope>
    <source>
        <strain evidence="3">JCM 17919</strain>
    </source>
</reference>
<sequence>MRYLCRQNPLPVRLIRFILISIVLLFGLWTLISLMIPSHVVISRATNIAAAPSAIFGRINDSSQWNRWHPWFAQRTEENARVRFLWQQRTDTQSTVVLTYPGARNLHNTWKLHSYPGADSATLQWRIDFHLRWYPWEKFSSLLFESNYGGVMQQGLETLKKDIESDGK</sequence>